<reference evidence="1 2" key="2">
    <citation type="submission" date="2018-11" db="EMBL/GenBank/DDBJ databases">
        <authorList>
            <consortium name="Pathogen Informatics"/>
        </authorList>
    </citation>
    <scope>NUCLEOTIDE SEQUENCE [LARGE SCALE GENOMIC DNA]</scope>
    <source>
        <strain evidence="1 2">Egypt</strain>
    </source>
</reference>
<gene>
    <name evidence="1" type="ORF">ECPE_LOCUS18177</name>
</gene>
<evidence type="ECO:0000313" key="1">
    <source>
        <dbReference type="EMBL" id="VDP95742.1"/>
    </source>
</evidence>
<dbReference type="WBParaSite" id="ECPE_0001822701-mRNA-1">
    <property type="protein sequence ID" value="ECPE_0001822701-mRNA-1"/>
    <property type="gene ID" value="ECPE_0001822701"/>
</dbReference>
<protein>
    <submittedName>
        <fullName evidence="3">Reverse transcriptase domain-containing protein</fullName>
    </submittedName>
</protein>
<proteinExistence type="predicted"/>
<evidence type="ECO:0000313" key="2">
    <source>
        <dbReference type="Proteomes" id="UP000272942"/>
    </source>
</evidence>
<dbReference type="EMBL" id="UZAN01075395">
    <property type="protein sequence ID" value="VDP95742.1"/>
    <property type="molecule type" value="Genomic_DNA"/>
</dbReference>
<reference evidence="3" key="1">
    <citation type="submission" date="2016-06" db="UniProtKB">
        <authorList>
            <consortium name="WormBaseParasite"/>
        </authorList>
    </citation>
    <scope>IDENTIFICATION</scope>
</reference>
<sequence length="160" mass="18313">MRVPWPEAFEDGNARAFLEDFEEVAKLEGIRLDRGDNDSYGFCNWVEHEIPMKAKKFRSYVSRRIPLHLKDEVKRQAKQMLKEGIIEETRQKAQREIKQYVQNKLIGHPSPSQSRSSISGVVQLLSGPGGFSLAGTIDLWYVVQMLWHACALLTSPVKLD</sequence>
<dbReference type="AlphaFoldDB" id="A0A183BG42"/>
<evidence type="ECO:0000313" key="3">
    <source>
        <dbReference type="WBParaSite" id="ECPE_0001822701-mRNA-1"/>
    </source>
</evidence>
<organism evidence="3">
    <name type="scientific">Echinostoma caproni</name>
    <dbReference type="NCBI Taxonomy" id="27848"/>
    <lineage>
        <taxon>Eukaryota</taxon>
        <taxon>Metazoa</taxon>
        <taxon>Spiralia</taxon>
        <taxon>Lophotrochozoa</taxon>
        <taxon>Platyhelminthes</taxon>
        <taxon>Trematoda</taxon>
        <taxon>Digenea</taxon>
        <taxon>Plagiorchiida</taxon>
        <taxon>Echinostomata</taxon>
        <taxon>Echinostomatoidea</taxon>
        <taxon>Echinostomatidae</taxon>
        <taxon>Echinostoma</taxon>
    </lineage>
</organism>
<name>A0A183BG42_9TREM</name>
<dbReference type="Proteomes" id="UP000272942">
    <property type="component" value="Unassembled WGS sequence"/>
</dbReference>
<accession>A0A183BG42</accession>
<dbReference type="OrthoDB" id="6156608at2759"/>
<keyword evidence="2" id="KW-1185">Reference proteome</keyword>